<dbReference type="PANTHER" id="PTHR43591">
    <property type="entry name" value="METHYLTRANSFERASE"/>
    <property type="match status" value="1"/>
</dbReference>
<evidence type="ECO:0000256" key="1">
    <source>
        <dbReference type="ARBA" id="ARBA00038158"/>
    </source>
</evidence>
<accession>A0A2K0UD41</accession>
<dbReference type="Proteomes" id="UP000236290">
    <property type="component" value="Unassembled WGS sequence"/>
</dbReference>
<sequence>MDRYLQDVLEAPSREIPGSCASNGTASTGSHSAGSSSGSHTTISNSTGDALHGEYESQHHANLRHGQTYQDAHGEIIIPPLNLTRRSEEPPADGEFPLLGDSARPESIVAPLAHPNGVSIFPELSTSEQEQLSIEALEEAEESIIADGAESTDGGADDTSSDAGYDSDSASSASTSAMSSVRDYMYENGRRYHRFREGSYNFPNEDVEQEREDMKHSMVKLLCNQKLHFAPIGANPQEILDIGTGTGIWTIEMGDRFPSAHILGIDLSPIQPDWLPPNVRFMIDDVESPWLHSRNHFDYIHSRHTVMAIRDWMKLFRRAIEHLKIGGWIELQEIHHTPRSALSDGNGELNPNHPVARFWKHVTDGLAALGIDLDAVSDRRLSDTMQQAGFTNVTERVLHVPIGTWPKNKVLKTVGLYWRTILLDGLQAIALGPLTRGLGWNRDQVELLLVEVRRAYFDNSQLMYMPFHVIYGQKP</sequence>
<dbReference type="InterPro" id="IPR029063">
    <property type="entry name" value="SAM-dependent_MTases_sf"/>
</dbReference>
<dbReference type="CDD" id="cd02440">
    <property type="entry name" value="AdoMet_MTases"/>
    <property type="match status" value="1"/>
</dbReference>
<dbReference type="SUPFAM" id="SSF53335">
    <property type="entry name" value="S-adenosyl-L-methionine-dependent methyltransferases"/>
    <property type="match status" value="1"/>
</dbReference>
<evidence type="ECO:0000256" key="2">
    <source>
        <dbReference type="SAM" id="MobiDB-lite"/>
    </source>
</evidence>
<reference evidence="3 4" key="1">
    <citation type="submission" date="2017-02" db="EMBL/GenBank/DDBJ databases">
        <title>Genomes of Trichoderma spp. with biocontrol activity.</title>
        <authorList>
            <person name="Gardiner D."/>
            <person name="Kazan K."/>
            <person name="Vos C."/>
            <person name="Harvey P."/>
        </authorList>
    </citation>
    <scope>NUCLEOTIDE SEQUENCE [LARGE SCALE GENOMIC DNA]</scope>
    <source>
        <strain evidence="3 4">Tr1</strain>
    </source>
</reference>
<name>A0A2K0UD41_TRIHA</name>
<comment type="similarity">
    <text evidence="1">Belongs to the methyltransferase superfamily. LaeA methyltransferase family.</text>
</comment>
<dbReference type="OrthoDB" id="184880at2759"/>
<comment type="caution">
    <text evidence="3">The sequence shown here is derived from an EMBL/GenBank/DDBJ whole genome shotgun (WGS) entry which is preliminary data.</text>
</comment>
<dbReference type="GO" id="GO:0008168">
    <property type="term" value="F:methyltransferase activity"/>
    <property type="evidence" value="ECO:0007669"/>
    <property type="project" value="TreeGrafter"/>
</dbReference>
<proteinExistence type="inferred from homology"/>
<evidence type="ECO:0000313" key="4">
    <source>
        <dbReference type="Proteomes" id="UP000236290"/>
    </source>
</evidence>
<feature type="compositionally biased region" description="Low complexity" evidence="2">
    <location>
        <begin position="22"/>
        <end position="48"/>
    </location>
</feature>
<evidence type="ECO:0008006" key="5">
    <source>
        <dbReference type="Google" id="ProtNLM"/>
    </source>
</evidence>
<dbReference type="PANTHER" id="PTHR43591:SF10">
    <property type="entry name" value="ABC TRANSMEMBRANE TYPE-1 DOMAIN-CONTAINING PROTEIN-RELATED"/>
    <property type="match status" value="1"/>
</dbReference>
<dbReference type="Pfam" id="PF13489">
    <property type="entry name" value="Methyltransf_23"/>
    <property type="match status" value="1"/>
</dbReference>
<gene>
    <name evidence="3" type="ORF">THARTR1_04224</name>
</gene>
<evidence type="ECO:0000313" key="3">
    <source>
        <dbReference type="EMBL" id="PNP55700.1"/>
    </source>
</evidence>
<organism evidence="3 4">
    <name type="scientific">Trichoderma harzianum</name>
    <name type="common">Hypocrea lixii</name>
    <dbReference type="NCBI Taxonomy" id="5544"/>
    <lineage>
        <taxon>Eukaryota</taxon>
        <taxon>Fungi</taxon>
        <taxon>Dikarya</taxon>
        <taxon>Ascomycota</taxon>
        <taxon>Pezizomycotina</taxon>
        <taxon>Sordariomycetes</taxon>
        <taxon>Hypocreomycetidae</taxon>
        <taxon>Hypocreales</taxon>
        <taxon>Hypocreaceae</taxon>
        <taxon>Trichoderma</taxon>
    </lineage>
</organism>
<protein>
    <recommendedName>
        <fullName evidence="5">Methyltransferase domain-containing protein</fullName>
    </recommendedName>
</protein>
<feature type="region of interest" description="Disordered" evidence="2">
    <location>
        <begin position="147"/>
        <end position="178"/>
    </location>
</feature>
<dbReference type="EMBL" id="MTYI01000052">
    <property type="protein sequence ID" value="PNP55700.1"/>
    <property type="molecule type" value="Genomic_DNA"/>
</dbReference>
<dbReference type="Gene3D" id="3.40.50.150">
    <property type="entry name" value="Vaccinia Virus protein VP39"/>
    <property type="match status" value="1"/>
</dbReference>
<feature type="compositionally biased region" description="Low complexity" evidence="2">
    <location>
        <begin position="161"/>
        <end position="178"/>
    </location>
</feature>
<feature type="region of interest" description="Disordered" evidence="2">
    <location>
        <begin position="1"/>
        <end position="59"/>
    </location>
</feature>
<dbReference type="AlphaFoldDB" id="A0A2K0UD41"/>